<evidence type="ECO:0000256" key="4">
    <source>
        <dbReference type="ARBA" id="ARBA00022691"/>
    </source>
</evidence>
<dbReference type="PROSITE" id="PS51686">
    <property type="entry name" value="SAM_MT_RSMB_NOP"/>
    <property type="match status" value="1"/>
</dbReference>
<keyword evidence="5 6" id="KW-0694">RNA-binding</keyword>
<dbReference type="Gene3D" id="3.40.50.150">
    <property type="entry name" value="Vaccinia Virus protein VP39"/>
    <property type="match status" value="1"/>
</dbReference>
<dbReference type="PANTHER" id="PTHR22807">
    <property type="entry name" value="NOP2 YEAST -RELATED NOL1/NOP2/FMU SUN DOMAIN-CONTAINING"/>
    <property type="match status" value="1"/>
</dbReference>
<feature type="binding site" evidence="6">
    <location>
        <position position="271"/>
    </location>
    <ligand>
        <name>S-adenosyl-L-methionine</name>
        <dbReference type="ChEBI" id="CHEBI:59789"/>
    </ligand>
</feature>
<protein>
    <submittedName>
        <fullName evidence="8">Ribosomal RNA small subunit methyltransferase B</fullName>
    </submittedName>
</protein>
<dbReference type="PANTHER" id="PTHR22807:SF53">
    <property type="entry name" value="RIBOSOMAL RNA SMALL SUBUNIT METHYLTRANSFERASE B-RELATED"/>
    <property type="match status" value="1"/>
</dbReference>
<keyword evidence="2 6" id="KW-0489">Methyltransferase</keyword>
<feature type="binding site" evidence="6">
    <location>
        <position position="318"/>
    </location>
    <ligand>
        <name>S-adenosyl-L-methionine</name>
        <dbReference type="ChEBI" id="CHEBI:59789"/>
    </ligand>
</feature>
<feature type="binding site" evidence="6">
    <location>
        <position position="298"/>
    </location>
    <ligand>
        <name>S-adenosyl-L-methionine</name>
        <dbReference type="ChEBI" id="CHEBI:59789"/>
    </ligand>
</feature>
<proteinExistence type="inferred from homology"/>
<name>A0ABZ2C2L5_9PROT</name>
<dbReference type="RefSeq" id="WP_331255475.1">
    <property type="nucleotide sequence ID" value="NZ_CP133270.1"/>
</dbReference>
<evidence type="ECO:0000313" key="8">
    <source>
        <dbReference type="EMBL" id="WVX66625.1"/>
    </source>
</evidence>
<keyword evidence="9" id="KW-1185">Reference proteome</keyword>
<dbReference type="InterPro" id="IPR054728">
    <property type="entry name" value="RsmB-like_ferredoxin"/>
</dbReference>
<dbReference type="Pfam" id="PF01189">
    <property type="entry name" value="Methyltr_RsmB-F"/>
    <property type="match status" value="1"/>
</dbReference>
<comment type="caution">
    <text evidence="6">Lacks conserved residue(s) required for the propagation of feature annotation.</text>
</comment>
<dbReference type="Proteomes" id="UP001330434">
    <property type="component" value="Chromosome"/>
</dbReference>
<dbReference type="InterPro" id="IPR029063">
    <property type="entry name" value="SAM-dependent_MTases_sf"/>
</dbReference>
<gene>
    <name evidence="8" type="ORF">Bealeia1_00804</name>
</gene>
<comment type="similarity">
    <text evidence="1 6">Belongs to the class I-like SAM-binding methyltransferase superfamily. RsmB/NOP family.</text>
</comment>
<evidence type="ECO:0000256" key="6">
    <source>
        <dbReference type="PROSITE-ProRule" id="PRU01023"/>
    </source>
</evidence>
<dbReference type="GO" id="GO:0008168">
    <property type="term" value="F:methyltransferase activity"/>
    <property type="evidence" value="ECO:0007669"/>
    <property type="project" value="UniProtKB-KW"/>
</dbReference>
<dbReference type="InterPro" id="IPR023267">
    <property type="entry name" value="RCMT"/>
</dbReference>
<dbReference type="GO" id="GO:0032259">
    <property type="term" value="P:methylation"/>
    <property type="evidence" value="ECO:0007669"/>
    <property type="project" value="UniProtKB-KW"/>
</dbReference>
<keyword evidence="4 6" id="KW-0949">S-adenosyl-L-methionine</keyword>
<feature type="domain" description="SAM-dependent MTase RsmB/NOP-type" evidence="7">
    <location>
        <begin position="157"/>
        <end position="418"/>
    </location>
</feature>
<dbReference type="InterPro" id="IPR049560">
    <property type="entry name" value="MeTrfase_RsmB-F_NOP2_cat"/>
</dbReference>
<dbReference type="PRINTS" id="PR02008">
    <property type="entry name" value="RCMTFAMILY"/>
</dbReference>
<dbReference type="CDD" id="cd02440">
    <property type="entry name" value="AdoMet_MTases"/>
    <property type="match status" value="1"/>
</dbReference>
<dbReference type="Pfam" id="PF22458">
    <property type="entry name" value="RsmF-B_ferredox"/>
    <property type="match status" value="1"/>
</dbReference>
<dbReference type="InterPro" id="IPR001678">
    <property type="entry name" value="MeTrfase_RsmB-F_NOP2_dom"/>
</dbReference>
<evidence type="ECO:0000256" key="5">
    <source>
        <dbReference type="ARBA" id="ARBA00022884"/>
    </source>
</evidence>
<reference evidence="8 9" key="1">
    <citation type="journal article" date="2024" name="Environ. Microbiol.">
        <title>Novel evolutionary insights on the interactions of the Holosporales (Alphaproteobacteria) with eukaryotic hosts from comparative genomics.</title>
        <authorList>
            <person name="Giovannini M."/>
            <person name="Petroni G."/>
            <person name="Castelli M."/>
        </authorList>
    </citation>
    <scope>NUCLEOTIDE SEQUENCE [LARGE SCALE GENOMIC DNA]</scope>
    <source>
        <strain evidence="8 9">US_Bl 15I1</strain>
    </source>
</reference>
<dbReference type="InterPro" id="IPR018314">
    <property type="entry name" value="RsmB/NOL1/NOP2-like_CS"/>
</dbReference>
<dbReference type="SUPFAM" id="SSF53335">
    <property type="entry name" value="S-adenosyl-L-methionine-dependent methyltransferases"/>
    <property type="match status" value="1"/>
</dbReference>
<keyword evidence="3 6" id="KW-0808">Transferase</keyword>
<evidence type="ECO:0000313" key="9">
    <source>
        <dbReference type="Proteomes" id="UP001330434"/>
    </source>
</evidence>
<evidence type="ECO:0000259" key="7">
    <source>
        <dbReference type="PROSITE" id="PS51686"/>
    </source>
</evidence>
<dbReference type="Gene3D" id="3.30.70.1170">
    <property type="entry name" value="Sun protein, domain 3"/>
    <property type="match status" value="1"/>
</dbReference>
<dbReference type="PROSITE" id="PS01153">
    <property type="entry name" value="NOL1_NOP2_SUN"/>
    <property type="match status" value="1"/>
</dbReference>
<sequence>MIEAARIDAVIEVIKTYSQDYSPLDAHLSFYFKARRYIGSKDRQAIATRVYGIFRNYAHISWWALLRGVSLSAISSGAAARLQVLAYLMEIEKIDRAKIGIWFDGEKYSPSKLNDKERQLVGLDLGEPNPPLWVRGEFPEWLQPALQDLYGDQLLENMQAFQKEAPVDIRANTLKINRENLKVKLKAEKIIADALPDSETALRLKDRQPLTSTKAFRDGLFEIQDLGSQKIAESLQATPGMSVLDLCAGAGGKTLAVAALMENKGKIVAMDIANWRLQKARLRLKRADVNNTECRVLDEEGLSWLKRQKGRFDRILIDAPCSGTGTWRRNPEQKWRLTPDEIERLIEIQEGLIHQAAPLLKPNGKIVYATCSILKDENENVVQAFLKKTPKFQLESQVRLAPLQNGTDGFFIATISKIE</sequence>
<dbReference type="EMBL" id="CP133270">
    <property type="protein sequence ID" value="WVX66625.1"/>
    <property type="molecule type" value="Genomic_DNA"/>
</dbReference>
<feature type="active site" description="Nucleophile" evidence="6">
    <location>
        <position position="371"/>
    </location>
</feature>
<accession>A0ABZ2C2L5</accession>
<organism evidence="8 9">
    <name type="scientific">Candidatus Bealeia paramacronuclearis</name>
    <dbReference type="NCBI Taxonomy" id="1921001"/>
    <lineage>
        <taxon>Bacteria</taxon>
        <taxon>Pseudomonadati</taxon>
        <taxon>Pseudomonadota</taxon>
        <taxon>Alphaproteobacteria</taxon>
        <taxon>Holosporales</taxon>
        <taxon>Holosporaceae</taxon>
        <taxon>Candidatus Bealeia</taxon>
    </lineage>
</organism>
<evidence type="ECO:0000256" key="1">
    <source>
        <dbReference type="ARBA" id="ARBA00007494"/>
    </source>
</evidence>
<evidence type="ECO:0000256" key="3">
    <source>
        <dbReference type="ARBA" id="ARBA00022679"/>
    </source>
</evidence>
<evidence type="ECO:0000256" key="2">
    <source>
        <dbReference type="ARBA" id="ARBA00022603"/>
    </source>
</evidence>